<feature type="transmembrane region" description="Helical" evidence="1">
    <location>
        <begin position="70"/>
        <end position="93"/>
    </location>
</feature>
<evidence type="ECO:0000313" key="5">
    <source>
        <dbReference type="Proteomes" id="UP000267921"/>
    </source>
</evidence>
<proteinExistence type="predicted"/>
<reference evidence="3 5" key="2">
    <citation type="submission" date="2018-10" db="EMBL/GenBank/DDBJ databases">
        <title>Cultivation of a novel Methanohalophilus strain from Kebrit Deep of the Red Sea and a genomic comparison of members of the genus Methanohalophilus.</title>
        <authorList>
            <person name="Guan Y."/>
            <person name="Ngugi D.K."/>
            <person name="Stingl U."/>
        </authorList>
    </citation>
    <scope>NUCLEOTIDE SEQUENCE [LARGE SCALE GENOMIC DNA]</scope>
    <source>
        <strain evidence="3 5">DSM 3094</strain>
    </source>
</reference>
<dbReference type="KEGG" id="mhaz:BHR79_08035"/>
<dbReference type="RefSeq" id="WP_072561857.1">
    <property type="nucleotide sequence ID" value="NZ_CP017921.1"/>
</dbReference>
<evidence type="ECO:0000256" key="1">
    <source>
        <dbReference type="SAM" id="Phobius"/>
    </source>
</evidence>
<evidence type="ECO:0000313" key="4">
    <source>
        <dbReference type="Proteomes" id="UP000186879"/>
    </source>
</evidence>
<keyword evidence="1" id="KW-0472">Membrane</keyword>
<dbReference type="AlphaFoldDB" id="A0A1L3Q3L9"/>
<gene>
    <name evidence="2" type="ORF">BHR79_08035</name>
    <name evidence="3" type="ORF">EFE40_09250</name>
</gene>
<evidence type="ECO:0000313" key="2">
    <source>
        <dbReference type="EMBL" id="APH39433.1"/>
    </source>
</evidence>
<keyword evidence="1" id="KW-0812">Transmembrane</keyword>
<accession>A0A1L3Q3L9</accession>
<feature type="transmembrane region" description="Helical" evidence="1">
    <location>
        <begin position="21"/>
        <end position="39"/>
    </location>
</feature>
<reference evidence="2 4" key="1">
    <citation type="submission" date="2016-10" db="EMBL/GenBank/DDBJ databases">
        <title>Methanohalophilus halophilus.</title>
        <authorList>
            <person name="L'haridon S."/>
        </authorList>
    </citation>
    <scope>NUCLEOTIDE SEQUENCE [LARGE SCALE GENOMIC DNA]</scope>
    <source>
        <strain evidence="2 4">Z-7982</strain>
    </source>
</reference>
<dbReference type="OrthoDB" id="121425at2157"/>
<sequence length="111" mass="12173">MIRKSKNSGKGTFKSNPACYLTAKAGMLLVASIFFWHIFTNTGLKMVQTLGSAGIIIEPSMFGEMFQSPIYAAIGLCAWAMIIIALASTPIIFNSRFFSYRKNISIIHSGN</sequence>
<organism evidence="2 4">
    <name type="scientific">Methanohalophilus halophilus</name>
    <dbReference type="NCBI Taxonomy" id="2177"/>
    <lineage>
        <taxon>Archaea</taxon>
        <taxon>Methanobacteriati</taxon>
        <taxon>Methanobacteriota</taxon>
        <taxon>Stenosarchaea group</taxon>
        <taxon>Methanomicrobia</taxon>
        <taxon>Methanosarcinales</taxon>
        <taxon>Methanosarcinaceae</taxon>
        <taxon>Methanohalophilus</taxon>
    </lineage>
</organism>
<dbReference type="Proteomes" id="UP000267921">
    <property type="component" value="Unassembled WGS sequence"/>
</dbReference>
<dbReference type="EMBL" id="RJJG01000007">
    <property type="protein sequence ID" value="RNI07722.1"/>
    <property type="molecule type" value="Genomic_DNA"/>
</dbReference>
<dbReference type="EMBL" id="CP017921">
    <property type="protein sequence ID" value="APH39433.1"/>
    <property type="molecule type" value="Genomic_DNA"/>
</dbReference>
<dbReference type="Proteomes" id="UP000186879">
    <property type="component" value="Chromosome"/>
</dbReference>
<protein>
    <submittedName>
        <fullName evidence="2">Uncharacterized protein</fullName>
    </submittedName>
</protein>
<name>A0A1L3Q3L9_9EURY</name>
<keyword evidence="4" id="KW-1185">Reference proteome</keyword>
<evidence type="ECO:0000313" key="3">
    <source>
        <dbReference type="EMBL" id="RNI07722.1"/>
    </source>
</evidence>
<keyword evidence="1" id="KW-1133">Transmembrane helix</keyword>
<dbReference type="GeneID" id="30583710"/>